<sequence>MIKDILVVPTNAGDALGPFAAALAQDHGAAVRIAAPAFDMISPTYVVPEMPVEILDNAREAARAEARARAEGVASRLREAGIDPRTEVISGSFDACSHELQRRARYCDLVVVEQASAREREGEAALAEALLFGAGRPILHVPYVQKTPLSYDHALVAWDESQTAARALGAALPFLARTRSVEVVSIEDGRRPGTADPEAYARHLAAHGVRARGRRIASVGDIADTLLSHAADMGADYLAMGGYGHSRLREFVLGGATRGILRAMTVPVVMMH</sequence>
<dbReference type="Gene3D" id="3.40.50.12370">
    <property type="match status" value="1"/>
</dbReference>
<keyword evidence="4" id="KW-1185">Reference proteome</keyword>
<feature type="domain" description="UspA" evidence="2">
    <location>
        <begin position="151"/>
        <end position="271"/>
    </location>
</feature>
<proteinExistence type="inferred from homology"/>
<gene>
    <name evidence="3" type="ORF">GCM10011322_35830</name>
</gene>
<dbReference type="PANTHER" id="PTHR46268">
    <property type="entry name" value="STRESS RESPONSE PROTEIN NHAX"/>
    <property type="match status" value="1"/>
</dbReference>
<dbReference type="SUPFAM" id="SSF52402">
    <property type="entry name" value="Adenine nucleotide alpha hydrolases-like"/>
    <property type="match status" value="2"/>
</dbReference>
<evidence type="ECO:0000313" key="3">
    <source>
        <dbReference type="EMBL" id="GGK45472.1"/>
    </source>
</evidence>
<dbReference type="EMBL" id="BMMF01000011">
    <property type="protein sequence ID" value="GGK45472.1"/>
    <property type="molecule type" value="Genomic_DNA"/>
</dbReference>
<dbReference type="Proteomes" id="UP000600449">
    <property type="component" value="Unassembled WGS sequence"/>
</dbReference>
<evidence type="ECO:0000259" key="2">
    <source>
        <dbReference type="Pfam" id="PF00582"/>
    </source>
</evidence>
<comment type="caution">
    <text evidence="3">The sequence shown here is derived from an EMBL/GenBank/DDBJ whole genome shotgun (WGS) entry which is preliminary data.</text>
</comment>
<evidence type="ECO:0000313" key="4">
    <source>
        <dbReference type="Proteomes" id="UP000600449"/>
    </source>
</evidence>
<name>A0A917V736_9HYPH</name>
<comment type="similarity">
    <text evidence="1">Belongs to the universal stress protein A family.</text>
</comment>
<reference evidence="3 4" key="1">
    <citation type="journal article" date="2014" name="Int. J. Syst. Evol. Microbiol.">
        <title>Complete genome sequence of Corynebacterium casei LMG S-19264T (=DSM 44701T), isolated from a smear-ripened cheese.</title>
        <authorList>
            <consortium name="US DOE Joint Genome Institute (JGI-PGF)"/>
            <person name="Walter F."/>
            <person name="Albersmeier A."/>
            <person name="Kalinowski J."/>
            <person name="Ruckert C."/>
        </authorList>
    </citation>
    <scope>NUCLEOTIDE SEQUENCE [LARGE SCALE GENOMIC DNA]</scope>
    <source>
        <strain evidence="3 4">CGMCC 1.9161</strain>
    </source>
</reference>
<dbReference type="PRINTS" id="PR01438">
    <property type="entry name" value="UNVRSLSTRESS"/>
</dbReference>
<accession>A0A917V736</accession>
<protein>
    <submittedName>
        <fullName evidence="3">Universal stress protein UspA</fullName>
    </submittedName>
</protein>
<dbReference type="CDD" id="cd00293">
    <property type="entry name" value="USP-like"/>
    <property type="match status" value="1"/>
</dbReference>
<evidence type="ECO:0000256" key="1">
    <source>
        <dbReference type="ARBA" id="ARBA00008791"/>
    </source>
</evidence>
<dbReference type="PANTHER" id="PTHR46268:SF15">
    <property type="entry name" value="UNIVERSAL STRESS PROTEIN HP_0031"/>
    <property type="match status" value="1"/>
</dbReference>
<dbReference type="Pfam" id="PF00582">
    <property type="entry name" value="Usp"/>
    <property type="match status" value="1"/>
</dbReference>
<dbReference type="InterPro" id="IPR006016">
    <property type="entry name" value="UspA"/>
</dbReference>
<organism evidence="3 4">
    <name type="scientific">Salinarimonas ramus</name>
    <dbReference type="NCBI Taxonomy" id="690164"/>
    <lineage>
        <taxon>Bacteria</taxon>
        <taxon>Pseudomonadati</taxon>
        <taxon>Pseudomonadota</taxon>
        <taxon>Alphaproteobacteria</taxon>
        <taxon>Hyphomicrobiales</taxon>
        <taxon>Salinarimonadaceae</taxon>
        <taxon>Salinarimonas</taxon>
    </lineage>
</organism>
<dbReference type="InterPro" id="IPR006015">
    <property type="entry name" value="Universal_stress_UspA"/>
</dbReference>
<dbReference type="AlphaFoldDB" id="A0A917V736"/>
<dbReference type="RefSeq" id="WP_188914627.1">
    <property type="nucleotide sequence ID" value="NZ_BMMF01000011.1"/>
</dbReference>